<dbReference type="InterPro" id="IPR002941">
    <property type="entry name" value="DNA_methylase_N4/N6"/>
</dbReference>
<dbReference type="PRINTS" id="PR00506">
    <property type="entry name" value="D21N6MTFRASE"/>
</dbReference>
<proteinExistence type="inferred from homology"/>
<comment type="caution">
    <text evidence="8">The sequence shown here is derived from an EMBL/GenBank/DDBJ whole genome shotgun (WGS) entry which is preliminary data.</text>
</comment>
<keyword evidence="9" id="KW-1185">Reference proteome</keyword>
<dbReference type="InterPro" id="IPR029063">
    <property type="entry name" value="SAM-dependent_MTases_sf"/>
</dbReference>
<dbReference type="PROSITE" id="PS00092">
    <property type="entry name" value="N6_MTASE"/>
    <property type="match status" value="1"/>
</dbReference>
<dbReference type="PANTHER" id="PTHR13370:SF16">
    <property type="entry name" value="SITE-SPECIFIC DNA-METHYLTRANSFERASE (ADENINE-SPECIFIC)"/>
    <property type="match status" value="1"/>
</dbReference>
<reference evidence="8 9" key="1">
    <citation type="submission" date="2020-08" db="EMBL/GenBank/DDBJ databases">
        <title>Genomic Encyclopedia of Type Strains, Phase IV (KMG-IV): sequencing the most valuable type-strain genomes for metagenomic binning, comparative biology and taxonomic classification.</title>
        <authorList>
            <person name="Goeker M."/>
        </authorList>
    </citation>
    <scope>NUCLEOTIDE SEQUENCE [LARGE SCALE GENOMIC DNA]</scope>
    <source>
        <strain evidence="8 9">DSM 102134</strain>
    </source>
</reference>
<accession>A0A7W9Z3B4</accession>
<evidence type="ECO:0000259" key="7">
    <source>
        <dbReference type="Pfam" id="PF01555"/>
    </source>
</evidence>
<dbReference type="EC" id="2.1.1.72" evidence="2"/>
<dbReference type="Proteomes" id="UP000535501">
    <property type="component" value="Unassembled WGS sequence"/>
</dbReference>
<dbReference type="RefSeq" id="WP_077546333.1">
    <property type="nucleotide sequence ID" value="NZ_JACHEJ010000029.1"/>
</dbReference>
<evidence type="ECO:0000256" key="6">
    <source>
        <dbReference type="ARBA" id="ARBA00047942"/>
    </source>
</evidence>
<dbReference type="InterPro" id="IPR002052">
    <property type="entry name" value="DNA_methylase_N6_adenine_CS"/>
</dbReference>
<evidence type="ECO:0000256" key="2">
    <source>
        <dbReference type="ARBA" id="ARBA00011900"/>
    </source>
</evidence>
<evidence type="ECO:0000313" key="8">
    <source>
        <dbReference type="EMBL" id="MBB6182386.1"/>
    </source>
</evidence>
<dbReference type="GO" id="GO:0003677">
    <property type="term" value="F:DNA binding"/>
    <property type="evidence" value="ECO:0007669"/>
    <property type="project" value="InterPro"/>
</dbReference>
<sequence length="1032" mass="117181">MAKTPREKDVSTLTHDKAVRLNNPTAEMASLYEQQEEMLGEAAREMRVPRDRPLVDGEVRDRDMDRDPQIIWNGVKIKITPAQMRKLAETGEIELGDAQLVWRGKDRQDWSDLVVNAPPLYIQEKVHPKAIIDDLKRRTTSTRQQNTDAPDLFADFNGIADPEARAEFYQHTKHWQNRMILGDSLQVMASLAEREEMRGKVQCIYFDPPYGIKFNSNWQVSTSNMVVRDGKKEDVSREPEQVKAFRDTWKDGIHSYLTYLRDRMAVARELLTESGSIFVQISDENVHRVRAVMDEIFGPENFISLITFKKTHYQETDKVANIADYIIIYSKDKGIAKFRKAWVKADLFEVDYSKYTKAKDENGDTVVIPAEYRLNPNLMPATWTPFRDDITLTQDGEAGEGQKPWIVESRSFTPGSGRHWRTHEKGRLRLQKAQRVKPAQSRPFYVESYNDTPSTDNTNIWTANLAGAQNKVYVVQTNERVIQRCILMVTDPGDLVLDPTCGSGTTAFVAEQWGRRWITVDTSRVALALARTRLMSARYPFYLLADSLEGRAKEQEVSGKILADAAVTGDIRQGFVYDRVPRIRLKSIANNSQIDDIWEKWQAVLEPLRQKLNKAAEMEWEEWEIPRYPEDDWEEKWAKQLAIAKDTTRPVNERQAAVDRMNKEWDWDYTLETLPERPADPWGEEWAEAAKLLEKWWEARIARQKEIDASIARAADVELLYDRPYEDKTKVRVAGPFTVESLSPHRVIAAREDTLGAELAAAGAITTRASTPANMPEADFGEMVLSHLRTAGVHQQEKRDTIHFSAITPWPGNYIAAEGRYADGGAVEKRAAILIGPEFGTLTRSQITAAAREASDARFDVLIACAFNFDAQATDLNRLGPLAILKARMNPDLHMAEDLKNTGKGNLFVVFGEPDVEILDAPGGEIKVKVHGVDVFDPSTGEIRSDDVKGIAAWFIDTDYDEESFFVRHAYFLGANDPYKSLKTALKAEIDPDAWETLYSDTSRPFARPSTGRIAVKVINHFGDEVLKVFGV</sequence>
<dbReference type="GO" id="GO:0009007">
    <property type="term" value="F:site-specific DNA-methyltransferase (adenine-specific) activity"/>
    <property type="evidence" value="ECO:0007669"/>
    <property type="project" value="UniProtKB-EC"/>
</dbReference>
<evidence type="ECO:0000313" key="9">
    <source>
        <dbReference type="Proteomes" id="UP000535501"/>
    </source>
</evidence>
<evidence type="ECO:0000256" key="3">
    <source>
        <dbReference type="ARBA" id="ARBA00022603"/>
    </source>
</evidence>
<evidence type="ECO:0000256" key="4">
    <source>
        <dbReference type="ARBA" id="ARBA00022679"/>
    </source>
</evidence>
<keyword evidence="4 8" id="KW-0808">Transferase</keyword>
<dbReference type="GO" id="GO:0005737">
    <property type="term" value="C:cytoplasm"/>
    <property type="evidence" value="ECO:0007669"/>
    <property type="project" value="TreeGrafter"/>
</dbReference>
<dbReference type="AlphaFoldDB" id="A0A7W9Z3B4"/>
<gene>
    <name evidence="8" type="ORF">HNQ75_004375</name>
</gene>
<comment type="catalytic activity">
    <reaction evidence="6">
        <text>a 2'-deoxyadenosine in DNA + S-adenosyl-L-methionine = an N(6)-methyl-2'-deoxyadenosine in DNA + S-adenosyl-L-homocysteine + H(+)</text>
        <dbReference type="Rhea" id="RHEA:15197"/>
        <dbReference type="Rhea" id="RHEA-COMP:12418"/>
        <dbReference type="Rhea" id="RHEA-COMP:12419"/>
        <dbReference type="ChEBI" id="CHEBI:15378"/>
        <dbReference type="ChEBI" id="CHEBI:57856"/>
        <dbReference type="ChEBI" id="CHEBI:59789"/>
        <dbReference type="ChEBI" id="CHEBI:90615"/>
        <dbReference type="ChEBI" id="CHEBI:90616"/>
        <dbReference type="EC" id="2.1.1.72"/>
    </reaction>
</comment>
<dbReference type="SUPFAM" id="SSF53335">
    <property type="entry name" value="S-adenosyl-L-methionine-dependent methyltransferases"/>
    <property type="match status" value="1"/>
</dbReference>
<dbReference type="EMBL" id="JACHEJ010000029">
    <property type="protein sequence ID" value="MBB6182386.1"/>
    <property type="molecule type" value="Genomic_DNA"/>
</dbReference>
<organism evidence="8 9">
    <name type="scientific">Pseudorhizobium flavum</name>
    <dbReference type="NCBI Taxonomy" id="1335061"/>
    <lineage>
        <taxon>Bacteria</taxon>
        <taxon>Pseudomonadati</taxon>
        <taxon>Pseudomonadota</taxon>
        <taxon>Alphaproteobacteria</taxon>
        <taxon>Hyphomicrobiales</taxon>
        <taxon>Rhizobiaceae</taxon>
        <taxon>Rhizobium/Agrobacterium group</taxon>
        <taxon>Pseudorhizobium</taxon>
    </lineage>
</organism>
<feature type="domain" description="DNA methylase N-4/N-6" evidence="7">
    <location>
        <begin position="201"/>
        <end position="528"/>
    </location>
</feature>
<dbReference type="GO" id="GO:0032259">
    <property type="term" value="P:methylation"/>
    <property type="evidence" value="ECO:0007669"/>
    <property type="project" value="UniProtKB-KW"/>
</dbReference>
<dbReference type="InterPro" id="IPR002295">
    <property type="entry name" value="N4/N6-MTase_EcoPI_Mod-like"/>
</dbReference>
<comment type="similarity">
    <text evidence="1">Belongs to the N(4)/N(6)-methyltransferase family.</text>
</comment>
<keyword evidence="3 8" id="KW-0489">Methyltransferase</keyword>
<dbReference type="GO" id="GO:0008170">
    <property type="term" value="F:N-methyltransferase activity"/>
    <property type="evidence" value="ECO:0007669"/>
    <property type="project" value="InterPro"/>
</dbReference>
<name>A0A7W9Z3B4_9HYPH</name>
<evidence type="ECO:0000256" key="1">
    <source>
        <dbReference type="ARBA" id="ARBA00006594"/>
    </source>
</evidence>
<evidence type="ECO:0000256" key="5">
    <source>
        <dbReference type="ARBA" id="ARBA00022691"/>
    </source>
</evidence>
<dbReference type="Pfam" id="PF01555">
    <property type="entry name" value="N6_N4_Mtase"/>
    <property type="match status" value="1"/>
</dbReference>
<protein>
    <recommendedName>
        <fullName evidence="2">site-specific DNA-methyltransferase (adenine-specific)</fullName>
        <ecNumber evidence="2">2.1.1.72</ecNumber>
    </recommendedName>
</protein>
<dbReference type="Gene3D" id="3.40.50.150">
    <property type="entry name" value="Vaccinia Virus protein VP39"/>
    <property type="match status" value="1"/>
</dbReference>
<dbReference type="PANTHER" id="PTHR13370">
    <property type="entry name" value="RNA METHYLASE-RELATED"/>
    <property type="match status" value="1"/>
</dbReference>
<keyword evidence="5" id="KW-0949">S-adenosyl-L-methionine</keyword>